<organism evidence="2 3">
    <name type="scientific">Collinsella ihumii</name>
    <dbReference type="NCBI Taxonomy" id="1720204"/>
    <lineage>
        <taxon>Bacteria</taxon>
        <taxon>Bacillati</taxon>
        <taxon>Actinomycetota</taxon>
        <taxon>Coriobacteriia</taxon>
        <taxon>Coriobacteriales</taxon>
        <taxon>Coriobacteriaceae</taxon>
        <taxon>Collinsella</taxon>
    </lineage>
</organism>
<dbReference type="Proteomes" id="UP000746751">
    <property type="component" value="Unassembled WGS sequence"/>
</dbReference>
<keyword evidence="1" id="KW-1133">Transmembrane helix</keyword>
<evidence type="ECO:0000256" key="1">
    <source>
        <dbReference type="SAM" id="Phobius"/>
    </source>
</evidence>
<name>A0A921LQK9_9ACTN</name>
<gene>
    <name evidence="2" type="ORF">K8U80_06730</name>
</gene>
<feature type="transmembrane region" description="Helical" evidence="1">
    <location>
        <begin position="168"/>
        <end position="188"/>
    </location>
</feature>
<evidence type="ECO:0000313" key="3">
    <source>
        <dbReference type="Proteomes" id="UP000746751"/>
    </source>
</evidence>
<proteinExistence type="predicted"/>
<feature type="transmembrane region" description="Helical" evidence="1">
    <location>
        <begin position="41"/>
        <end position="67"/>
    </location>
</feature>
<dbReference type="EMBL" id="DYVF01000043">
    <property type="protein sequence ID" value="HJG31076.1"/>
    <property type="molecule type" value="Genomic_DNA"/>
</dbReference>
<keyword evidence="1" id="KW-0812">Transmembrane</keyword>
<evidence type="ECO:0000313" key="2">
    <source>
        <dbReference type="EMBL" id="HJG31076.1"/>
    </source>
</evidence>
<feature type="transmembrane region" description="Helical" evidence="1">
    <location>
        <begin position="79"/>
        <end position="99"/>
    </location>
</feature>
<reference evidence="2" key="2">
    <citation type="submission" date="2021-09" db="EMBL/GenBank/DDBJ databases">
        <authorList>
            <person name="Gilroy R."/>
        </authorList>
    </citation>
    <scope>NUCLEOTIDE SEQUENCE</scope>
    <source>
        <strain evidence="2">ChiGjej2B2-7701</strain>
    </source>
</reference>
<feature type="transmembrane region" description="Helical" evidence="1">
    <location>
        <begin position="111"/>
        <end position="131"/>
    </location>
</feature>
<accession>A0A921LQK9</accession>
<dbReference type="AlphaFoldDB" id="A0A921LQK9"/>
<protein>
    <submittedName>
        <fullName evidence="2">Uncharacterized protein</fullName>
    </submittedName>
</protein>
<keyword evidence="1" id="KW-0472">Membrane</keyword>
<reference evidence="2" key="1">
    <citation type="journal article" date="2021" name="PeerJ">
        <title>Extensive microbial diversity within the chicken gut microbiome revealed by metagenomics and culture.</title>
        <authorList>
            <person name="Gilroy R."/>
            <person name="Ravi A."/>
            <person name="Getino M."/>
            <person name="Pursley I."/>
            <person name="Horton D.L."/>
            <person name="Alikhan N.F."/>
            <person name="Baker D."/>
            <person name="Gharbi K."/>
            <person name="Hall N."/>
            <person name="Watson M."/>
            <person name="Adriaenssens E.M."/>
            <person name="Foster-Nyarko E."/>
            <person name="Jarju S."/>
            <person name="Secka A."/>
            <person name="Antonio M."/>
            <person name="Oren A."/>
            <person name="Chaudhuri R.R."/>
            <person name="La Ragione R."/>
            <person name="Hildebrand F."/>
            <person name="Pallen M.J."/>
        </authorList>
    </citation>
    <scope>NUCLEOTIDE SEQUENCE</scope>
    <source>
        <strain evidence="2">ChiGjej2B2-7701</strain>
    </source>
</reference>
<sequence length="200" mass="21534">MKALKEFSLIALEQLSKVIGKARVKREELKQKGVDEVFRKVILPTFVSNVVGLCFGTLACIAVLFLSGTIDLGKESLPYFINEISSSSMGFSATALLVTEMISPRFAHDSGYLRTFGVALLVIVCLVPAGLTVNERLVEVLNKVSLPMQGAEDLKNTLLPGQPPKFEAIVICCLACCIFLSVSAGSAWMSSHHGNRDGGN</sequence>
<comment type="caution">
    <text evidence="2">The sequence shown here is derived from an EMBL/GenBank/DDBJ whole genome shotgun (WGS) entry which is preliminary data.</text>
</comment>